<comment type="similarity">
    <text evidence="2 8">Belongs to the glycosyl hydrolase 2 family.</text>
</comment>
<dbReference type="SUPFAM" id="SSF51445">
    <property type="entry name" value="(Trans)glycosidases"/>
    <property type="match status" value="1"/>
</dbReference>
<dbReference type="PROSITE" id="PS00608">
    <property type="entry name" value="GLYCOSYL_HYDROL_F2_2"/>
    <property type="match status" value="1"/>
</dbReference>
<dbReference type="PANTHER" id="PTHR46323">
    <property type="entry name" value="BETA-GALACTOSIDASE"/>
    <property type="match status" value="1"/>
</dbReference>
<dbReference type="RefSeq" id="WP_343754067.1">
    <property type="nucleotide sequence ID" value="NZ_BAAACW010000040.1"/>
</dbReference>
<feature type="domain" description="Beta galactosidase small chain/" evidence="9">
    <location>
        <begin position="761"/>
        <end position="1033"/>
    </location>
</feature>
<evidence type="ECO:0000256" key="2">
    <source>
        <dbReference type="ARBA" id="ARBA00007401"/>
    </source>
</evidence>
<proteinExistence type="inferred from homology"/>
<dbReference type="SUPFAM" id="SSF49303">
    <property type="entry name" value="beta-Galactosidase/glucuronidase domain"/>
    <property type="match status" value="2"/>
</dbReference>
<dbReference type="InterPro" id="IPR032312">
    <property type="entry name" value="LacZ_4"/>
</dbReference>
<protein>
    <recommendedName>
        <fullName evidence="4 8">Beta-galactosidase</fullName>
        <ecNumber evidence="3 8">3.2.1.23</ecNumber>
    </recommendedName>
    <alternativeName>
        <fullName evidence="7 8">Lactase</fullName>
    </alternativeName>
</protein>
<dbReference type="EC" id="3.2.1.23" evidence="3 8"/>
<name>A0ABP3H0W0_9LACT</name>
<accession>A0ABP3H0W0</accession>
<dbReference type="Gene3D" id="3.20.20.80">
    <property type="entry name" value="Glycosidases"/>
    <property type="match status" value="1"/>
</dbReference>
<keyword evidence="5 8" id="KW-0378">Hydrolase</keyword>
<dbReference type="SMART" id="SM01038">
    <property type="entry name" value="Bgal_small_N"/>
    <property type="match status" value="1"/>
</dbReference>
<dbReference type="InterPro" id="IPR014718">
    <property type="entry name" value="GH-type_carb-bd"/>
</dbReference>
<dbReference type="InterPro" id="IPR011013">
    <property type="entry name" value="Gal_mutarotase_sf_dom"/>
</dbReference>
<dbReference type="InterPro" id="IPR017853">
    <property type="entry name" value="GH"/>
</dbReference>
<dbReference type="Gene3D" id="2.70.98.10">
    <property type="match status" value="1"/>
</dbReference>
<gene>
    <name evidence="10" type="ORF">GCM10008932_07020</name>
</gene>
<dbReference type="InterPro" id="IPR006101">
    <property type="entry name" value="Glyco_hydro_2"/>
</dbReference>
<dbReference type="InterPro" id="IPR023232">
    <property type="entry name" value="Glyco_hydro_2_AS"/>
</dbReference>
<evidence type="ECO:0000256" key="7">
    <source>
        <dbReference type="ARBA" id="ARBA00032230"/>
    </source>
</evidence>
<dbReference type="Pfam" id="PF16353">
    <property type="entry name" value="LacZ_4"/>
    <property type="match status" value="1"/>
</dbReference>
<dbReference type="Gene3D" id="2.60.40.10">
    <property type="entry name" value="Immunoglobulins"/>
    <property type="match status" value="2"/>
</dbReference>
<dbReference type="InterPro" id="IPR008979">
    <property type="entry name" value="Galactose-bd-like_sf"/>
</dbReference>
<evidence type="ECO:0000259" key="9">
    <source>
        <dbReference type="SMART" id="SM01038"/>
    </source>
</evidence>
<dbReference type="EMBL" id="BAAACW010000040">
    <property type="protein sequence ID" value="GAA0356648.1"/>
    <property type="molecule type" value="Genomic_DNA"/>
</dbReference>
<dbReference type="Proteomes" id="UP001501166">
    <property type="component" value="Unassembled WGS sequence"/>
</dbReference>
<dbReference type="Gene3D" id="2.60.120.260">
    <property type="entry name" value="Galactose-binding domain-like"/>
    <property type="match status" value="1"/>
</dbReference>
<dbReference type="PANTHER" id="PTHR46323:SF2">
    <property type="entry name" value="BETA-GALACTOSIDASE"/>
    <property type="match status" value="1"/>
</dbReference>
<evidence type="ECO:0000256" key="8">
    <source>
        <dbReference type="RuleBase" id="RU361154"/>
    </source>
</evidence>
<dbReference type="Pfam" id="PF02929">
    <property type="entry name" value="Bgal_small_N"/>
    <property type="match status" value="1"/>
</dbReference>
<dbReference type="PRINTS" id="PR00132">
    <property type="entry name" value="GLHYDRLASE2"/>
</dbReference>
<evidence type="ECO:0000313" key="10">
    <source>
        <dbReference type="EMBL" id="GAA0356648.1"/>
    </source>
</evidence>
<comment type="caution">
    <text evidence="10">The sequence shown here is derived from an EMBL/GenBank/DDBJ whole genome shotgun (WGS) entry which is preliminary data.</text>
</comment>
<dbReference type="InterPro" id="IPR013783">
    <property type="entry name" value="Ig-like_fold"/>
</dbReference>
<dbReference type="PROSITE" id="PS00719">
    <property type="entry name" value="GLYCOSYL_HYDROL_F2_1"/>
    <property type="match status" value="1"/>
</dbReference>
<evidence type="ECO:0000256" key="4">
    <source>
        <dbReference type="ARBA" id="ARBA00013303"/>
    </source>
</evidence>
<dbReference type="InterPro" id="IPR006103">
    <property type="entry name" value="Glyco_hydro_2_cat"/>
</dbReference>
<keyword evidence="11" id="KW-1185">Reference proteome</keyword>
<dbReference type="Pfam" id="PF00703">
    <property type="entry name" value="Glyco_hydro_2"/>
    <property type="match status" value="1"/>
</dbReference>
<dbReference type="GO" id="GO:0016787">
    <property type="term" value="F:hydrolase activity"/>
    <property type="evidence" value="ECO:0007669"/>
    <property type="project" value="UniProtKB-KW"/>
</dbReference>
<dbReference type="SUPFAM" id="SSF74650">
    <property type="entry name" value="Galactose mutarotase-like"/>
    <property type="match status" value="1"/>
</dbReference>
<dbReference type="SUPFAM" id="SSF49785">
    <property type="entry name" value="Galactose-binding domain-like"/>
    <property type="match status" value="1"/>
</dbReference>
<evidence type="ECO:0000313" key="11">
    <source>
        <dbReference type="Proteomes" id="UP001501166"/>
    </source>
</evidence>
<evidence type="ECO:0000256" key="6">
    <source>
        <dbReference type="ARBA" id="ARBA00023295"/>
    </source>
</evidence>
<evidence type="ECO:0000256" key="5">
    <source>
        <dbReference type="ARBA" id="ARBA00022801"/>
    </source>
</evidence>
<evidence type="ECO:0000256" key="3">
    <source>
        <dbReference type="ARBA" id="ARBA00012756"/>
    </source>
</evidence>
<dbReference type="InterPro" id="IPR050347">
    <property type="entry name" value="Bact_Beta-galactosidase"/>
</dbReference>
<dbReference type="Pfam" id="PF02836">
    <property type="entry name" value="Glyco_hydro_2_C"/>
    <property type="match status" value="1"/>
</dbReference>
<evidence type="ECO:0000256" key="1">
    <source>
        <dbReference type="ARBA" id="ARBA00001412"/>
    </source>
</evidence>
<dbReference type="InterPro" id="IPR006102">
    <property type="entry name" value="Ig-like_GH2"/>
</dbReference>
<organism evidence="10 11">
    <name type="scientific">Alkalibacterium iburiense</name>
    <dbReference type="NCBI Taxonomy" id="290589"/>
    <lineage>
        <taxon>Bacteria</taxon>
        <taxon>Bacillati</taxon>
        <taxon>Bacillota</taxon>
        <taxon>Bacilli</taxon>
        <taxon>Lactobacillales</taxon>
        <taxon>Carnobacteriaceae</taxon>
        <taxon>Alkalibacterium</taxon>
    </lineage>
</organism>
<dbReference type="InterPro" id="IPR006104">
    <property type="entry name" value="Glyco_hydro_2_N"/>
</dbReference>
<keyword evidence="6 8" id="KW-0326">Glycosidase</keyword>
<comment type="catalytic activity">
    <reaction evidence="1 8">
        <text>Hydrolysis of terminal non-reducing beta-D-galactose residues in beta-D-galactosides.</text>
        <dbReference type="EC" id="3.2.1.23"/>
    </reaction>
</comment>
<dbReference type="InterPro" id="IPR023230">
    <property type="entry name" value="Glyco_hydro_2_CS"/>
</dbReference>
<reference evidence="11" key="1">
    <citation type="journal article" date="2019" name="Int. J. Syst. Evol. Microbiol.">
        <title>The Global Catalogue of Microorganisms (GCM) 10K type strain sequencing project: providing services to taxonomists for standard genome sequencing and annotation.</title>
        <authorList>
            <consortium name="The Broad Institute Genomics Platform"/>
            <consortium name="The Broad Institute Genome Sequencing Center for Infectious Disease"/>
            <person name="Wu L."/>
            <person name="Ma J."/>
        </authorList>
    </citation>
    <scope>NUCLEOTIDE SEQUENCE [LARGE SCALE GENOMIC DNA]</scope>
    <source>
        <strain evidence="11">JCM 12662</strain>
    </source>
</reference>
<sequence>MKKTNKFSYTSPKNGYPEWNNNPEIFQLNRRTAHTHTVPFETVEQALENEIEKSSFFKTLNGEWHFQWVEKPEDRDKTFYEADKEIEEWEKIKVPAHWQFQGYDYPQYTNTIYPWVEKDNIEAPFAPTNYNPVGQYAKNVYLEKEWLDNPLFIHFAGVEAAFYVWVNGELVGYSEDTFTQAEFDISPYVQEGENRIAVEVYRWGDASWLEDQDFWRLSGIFRDVYLYYTPKVHIKDYHVQTLLDENYQDAELKVTIENENLFDVDFSGSIEIQLRDDQNNTIYSEEKDLVLGENLSFTENITNPKKWSAEEPHLYTLVIALKNHSKETVEAFTSKVGFRQFELKDGLMKLNGQRIVFKGVNRHEWAADKGRAVSKEDMEKDVKLMKQYNINAVRTSHYPNHPYWYELCDKYGLYVIDELNMETHGTWKYNQKGLGEAIPGSNPIWTENVLDRAKSMFERDKNHPSILLWSLGNESFGGDNFLKLYDYFKEVDPTRLVHYEGVFHYRESDRASDVESTMYISPSKMREYGRRATEGTKPYIICEFSHAMGNSLGNFYKYTELFDDYPILQGGFIWDWKDQSILRKREDGSTYLAYGGDFGDSPNDGNFSGNGIIFGDGAISPKLPEVKKCYQNTDIEAVNLSTGKVKVTNKNLFINLSTFKLQWKVEKNGHTVEEGSVDSLDVPALSDKEVTIPYSTLTKEKSTDEFVLTIQFLTKEARNGCSENHEVAFEQFTLPVSMQSTGKEEFDKGKISIHEDTHTLGLHTQKGSFVFDKASGLLSSLVVDDKDEESLISPLKPNFWRAPTDNDRGNHFNEKSAIWKTAAENRQLLSFEYQSSDSVVTIHTAYVYPELKNLTCHLQYSINGNGVMQINMALVPDKTLPDIPEIGLEMEMDKQFSSLKWYGKGPMETYWDRQLGSKVGLYESTVDEQFVPYLKPQEHGNHTGVRWMEVRNQKGEGIKITGLPLIEMSALAYTSDELEQADYAYKLPESNRTVVKINHAQTGVGGDDSWGQETHPEFRLPANKPYHYSFLLTILD</sequence>
<dbReference type="InterPro" id="IPR036156">
    <property type="entry name" value="Beta-gal/glucu_dom_sf"/>
</dbReference>
<dbReference type="InterPro" id="IPR004199">
    <property type="entry name" value="B-gal_small/dom_5"/>
</dbReference>
<dbReference type="Pfam" id="PF02837">
    <property type="entry name" value="Glyco_hydro_2_N"/>
    <property type="match status" value="1"/>
</dbReference>